<evidence type="ECO:0000313" key="2">
    <source>
        <dbReference type="Ensembl" id="ENSSSCP00015031934.1"/>
    </source>
</evidence>
<organism evidence="2 3">
    <name type="scientific">Sus scrofa</name>
    <name type="common">Pig</name>
    <dbReference type="NCBI Taxonomy" id="9823"/>
    <lineage>
        <taxon>Eukaryota</taxon>
        <taxon>Metazoa</taxon>
        <taxon>Chordata</taxon>
        <taxon>Craniata</taxon>
        <taxon>Vertebrata</taxon>
        <taxon>Euteleostomi</taxon>
        <taxon>Mammalia</taxon>
        <taxon>Eutheria</taxon>
        <taxon>Laurasiatheria</taxon>
        <taxon>Artiodactyla</taxon>
        <taxon>Suina</taxon>
        <taxon>Suidae</taxon>
        <taxon>Sus</taxon>
    </lineage>
</organism>
<dbReference type="Proteomes" id="UP000694726">
    <property type="component" value="Unplaced"/>
</dbReference>
<evidence type="ECO:0000256" key="1">
    <source>
        <dbReference type="SAM" id="MobiDB-lite"/>
    </source>
</evidence>
<protein>
    <submittedName>
        <fullName evidence="2">Uncharacterized protein</fullName>
    </submittedName>
</protein>
<name>A0A8D0PHH6_PIG</name>
<reference evidence="2" key="1">
    <citation type="submission" date="2025-08" db="UniProtKB">
        <authorList>
            <consortium name="Ensembl"/>
        </authorList>
    </citation>
    <scope>IDENTIFICATION</scope>
</reference>
<evidence type="ECO:0000313" key="3">
    <source>
        <dbReference type="Proteomes" id="UP000694726"/>
    </source>
</evidence>
<sequence>EETEEVYLPSPPAPPKIPLRLTLRVIRVVCCRCGSDPVLLWLWCRLLCGPHRASAGGPGGASPRAAPPGPPAAARPGSQHGDPPGSLGVGAGGLMWGREVPVGEGSGIIRASFNFYSPTDGAYTFTCHVLDLFARQKLRTRHLLHAWRIENCFPRNPDADVLAERSGLIVPLSVGDRSIKRERGGKLLGDWRHCSGSGLFVSPL</sequence>
<accession>A0A8D0PHH6</accession>
<proteinExistence type="predicted"/>
<feature type="region of interest" description="Disordered" evidence="1">
    <location>
        <begin position="57"/>
        <end position="88"/>
    </location>
</feature>
<dbReference type="Ensembl" id="ENSSSCT00015079121.1">
    <property type="protein sequence ID" value="ENSSSCP00015031934.1"/>
    <property type="gene ID" value="ENSSSCG00015058539.1"/>
</dbReference>
<dbReference type="AlphaFoldDB" id="A0A8D0PHH6"/>